<accession>A6GJE8</accession>
<dbReference type="InterPro" id="IPR001478">
    <property type="entry name" value="PDZ"/>
</dbReference>
<evidence type="ECO:0000256" key="6">
    <source>
        <dbReference type="ARBA" id="ARBA00022525"/>
    </source>
</evidence>
<keyword evidence="18" id="KW-0458">Lysosome</keyword>
<dbReference type="EMBL" id="ABCS01000155">
    <property type="protein sequence ID" value="EDM74011.1"/>
    <property type="molecule type" value="Genomic_DNA"/>
</dbReference>
<keyword evidence="24" id="KW-1185">Reference proteome</keyword>
<keyword evidence="9" id="KW-0479">Metal-binding</keyword>
<dbReference type="Gene3D" id="2.30.42.10">
    <property type="match status" value="1"/>
</dbReference>
<dbReference type="SMART" id="SM00228">
    <property type="entry name" value="PDZ"/>
    <property type="match status" value="1"/>
</dbReference>
<evidence type="ECO:0000313" key="24">
    <source>
        <dbReference type="Proteomes" id="UP000005801"/>
    </source>
</evidence>
<dbReference type="SUPFAM" id="SSF50156">
    <property type="entry name" value="PDZ domain-like"/>
    <property type="match status" value="1"/>
</dbReference>
<dbReference type="GO" id="GO:0046872">
    <property type="term" value="F:metal ion binding"/>
    <property type="evidence" value="ECO:0007669"/>
    <property type="project" value="UniProtKB-KW"/>
</dbReference>
<evidence type="ECO:0000256" key="2">
    <source>
        <dbReference type="ARBA" id="ARBA00004371"/>
    </source>
</evidence>
<dbReference type="Pfam" id="PF17820">
    <property type="entry name" value="PDZ_6"/>
    <property type="match status" value="1"/>
</dbReference>
<dbReference type="Pfam" id="PF04389">
    <property type="entry name" value="Peptidase_M28"/>
    <property type="match status" value="1"/>
</dbReference>
<feature type="region of interest" description="Disordered" evidence="21">
    <location>
        <begin position="622"/>
        <end position="654"/>
    </location>
</feature>
<evidence type="ECO:0000256" key="15">
    <source>
        <dbReference type="ARBA" id="ARBA00023049"/>
    </source>
</evidence>
<dbReference type="SUPFAM" id="SSF53187">
    <property type="entry name" value="Zn-dependent exopeptidases"/>
    <property type="match status" value="1"/>
</dbReference>
<dbReference type="InterPro" id="IPR036034">
    <property type="entry name" value="PDZ_sf"/>
</dbReference>
<keyword evidence="11" id="KW-0378">Hydrolase</keyword>
<evidence type="ECO:0000313" key="23">
    <source>
        <dbReference type="EMBL" id="EDM74011.1"/>
    </source>
</evidence>
<evidence type="ECO:0000256" key="16">
    <source>
        <dbReference type="ARBA" id="ARBA00023145"/>
    </source>
</evidence>
<dbReference type="InterPro" id="IPR007484">
    <property type="entry name" value="Peptidase_M28"/>
</dbReference>
<keyword evidence="12" id="KW-0256">Endoplasmic reticulum</keyword>
<keyword evidence="8" id="KW-0645">Protease</keyword>
<evidence type="ECO:0000256" key="11">
    <source>
        <dbReference type="ARBA" id="ARBA00022801"/>
    </source>
</evidence>
<keyword evidence="15" id="KW-0482">Metalloprotease</keyword>
<dbReference type="GO" id="GO:0005576">
    <property type="term" value="C:extracellular region"/>
    <property type="evidence" value="ECO:0007669"/>
    <property type="project" value="UniProtKB-SubCell"/>
</dbReference>
<dbReference type="STRING" id="391625.PPSIR1_03213"/>
<dbReference type="Proteomes" id="UP000005801">
    <property type="component" value="Unassembled WGS sequence"/>
</dbReference>
<keyword evidence="14" id="KW-0333">Golgi apparatus</keyword>
<dbReference type="PROSITE" id="PS50106">
    <property type="entry name" value="PDZ"/>
    <property type="match status" value="1"/>
</dbReference>
<proteinExistence type="predicted"/>
<evidence type="ECO:0000256" key="19">
    <source>
        <dbReference type="ARBA" id="ARBA00025833"/>
    </source>
</evidence>
<dbReference type="Gene3D" id="3.40.630.10">
    <property type="entry name" value="Zn peptidases"/>
    <property type="match status" value="1"/>
</dbReference>
<evidence type="ECO:0000256" key="4">
    <source>
        <dbReference type="ARBA" id="ARBA00004613"/>
    </source>
</evidence>
<dbReference type="Gene3D" id="3.50.30.30">
    <property type="match status" value="1"/>
</dbReference>
<dbReference type="PANTHER" id="PTHR12053">
    <property type="entry name" value="PROTEASE FAMILY M28 PLASMA GLUTAMATE CARBOXYPEPTIDASE-RELATED"/>
    <property type="match status" value="1"/>
</dbReference>
<evidence type="ECO:0000256" key="21">
    <source>
        <dbReference type="SAM" id="MobiDB-lite"/>
    </source>
</evidence>
<name>A6GJE8_9BACT</name>
<evidence type="ECO:0000256" key="17">
    <source>
        <dbReference type="ARBA" id="ARBA00023180"/>
    </source>
</evidence>
<keyword evidence="6" id="KW-0964">Secreted</keyword>
<feature type="domain" description="PDZ" evidence="22">
    <location>
        <begin position="539"/>
        <end position="597"/>
    </location>
</feature>
<keyword evidence="7" id="KW-0121">Carboxypeptidase</keyword>
<dbReference type="GO" id="GO:0004180">
    <property type="term" value="F:carboxypeptidase activity"/>
    <property type="evidence" value="ECO:0007669"/>
    <property type="project" value="UniProtKB-KW"/>
</dbReference>
<dbReference type="GO" id="GO:0070573">
    <property type="term" value="F:metallodipeptidase activity"/>
    <property type="evidence" value="ECO:0007669"/>
    <property type="project" value="InterPro"/>
</dbReference>
<evidence type="ECO:0000256" key="12">
    <source>
        <dbReference type="ARBA" id="ARBA00022824"/>
    </source>
</evidence>
<reference evidence="23 24" key="1">
    <citation type="submission" date="2007-06" db="EMBL/GenBank/DDBJ databases">
        <authorList>
            <person name="Shimkets L."/>
            <person name="Ferriera S."/>
            <person name="Johnson J."/>
            <person name="Kravitz S."/>
            <person name="Beeson K."/>
            <person name="Sutton G."/>
            <person name="Rogers Y.-H."/>
            <person name="Friedman R."/>
            <person name="Frazier M."/>
            <person name="Venter J.C."/>
        </authorList>
    </citation>
    <scope>NUCLEOTIDE SEQUENCE [LARGE SCALE GENOMIC DNA]</scope>
    <source>
        <strain evidence="23 24">SIR-1</strain>
    </source>
</reference>
<evidence type="ECO:0000256" key="18">
    <source>
        <dbReference type="ARBA" id="ARBA00023228"/>
    </source>
</evidence>
<dbReference type="eggNOG" id="COG2234">
    <property type="taxonomic scope" value="Bacteria"/>
</dbReference>
<protein>
    <recommendedName>
        <fullName evidence="5">Carboxypeptidase Q</fullName>
    </recommendedName>
    <alternativeName>
        <fullName evidence="20">Plasma glutamate carboxypeptidase</fullName>
    </alternativeName>
</protein>
<feature type="region of interest" description="Disordered" evidence="21">
    <location>
        <begin position="43"/>
        <end position="71"/>
    </location>
</feature>
<evidence type="ECO:0000256" key="14">
    <source>
        <dbReference type="ARBA" id="ARBA00023034"/>
    </source>
</evidence>
<feature type="compositionally biased region" description="Basic and acidic residues" evidence="21">
    <location>
        <begin position="630"/>
        <end position="654"/>
    </location>
</feature>
<evidence type="ECO:0000256" key="9">
    <source>
        <dbReference type="ARBA" id="ARBA00022723"/>
    </source>
</evidence>
<evidence type="ECO:0000256" key="3">
    <source>
        <dbReference type="ARBA" id="ARBA00004555"/>
    </source>
</evidence>
<evidence type="ECO:0000256" key="20">
    <source>
        <dbReference type="ARBA" id="ARBA00033328"/>
    </source>
</evidence>
<comment type="subunit">
    <text evidence="19">Homodimer. The monomeric form is inactive while the homodimer is active.</text>
</comment>
<evidence type="ECO:0000256" key="8">
    <source>
        <dbReference type="ARBA" id="ARBA00022670"/>
    </source>
</evidence>
<feature type="compositionally biased region" description="Low complexity" evidence="21">
    <location>
        <begin position="61"/>
        <end position="71"/>
    </location>
</feature>
<dbReference type="InterPro" id="IPR039866">
    <property type="entry name" value="CPQ"/>
</dbReference>
<evidence type="ECO:0000259" key="22">
    <source>
        <dbReference type="PROSITE" id="PS50106"/>
    </source>
</evidence>
<dbReference type="PANTHER" id="PTHR12053:SF3">
    <property type="entry name" value="CARBOXYPEPTIDASE Q"/>
    <property type="match status" value="1"/>
</dbReference>
<comment type="subcellular location">
    <subcellularLocation>
        <location evidence="1">Endoplasmic reticulum</location>
    </subcellularLocation>
    <subcellularLocation>
        <location evidence="3">Golgi apparatus</location>
    </subcellularLocation>
    <subcellularLocation>
        <location evidence="2">Lysosome</location>
    </subcellularLocation>
    <subcellularLocation>
        <location evidence="4">Secreted</location>
    </subcellularLocation>
</comment>
<dbReference type="GO" id="GO:0005764">
    <property type="term" value="C:lysosome"/>
    <property type="evidence" value="ECO:0007669"/>
    <property type="project" value="UniProtKB-SubCell"/>
</dbReference>
<keyword evidence="16" id="KW-0865">Zymogen</keyword>
<sequence length="654" mass="69150">MSRRASCAGEACFEHVARTWIGARAAAFGLVLALGGACRGEAPGEVPRAQGEDGHAELDTPSGEGAARAAAPEGAAIESISDDLVIQALVAEAEANSEVGALARHLAVDIGPRLTGSGALVDAEEWAVDTLASWGLEAERERWGELAVGFDRGPASGSVVRPREPLAGLEGAELAFVTDAWSPGTKGPVRGRAVRMPTTDAELRSRKPYLRGAWVLVGHDPERGGPAWPRGELGGRMLRSVEQGTIAGFVVAAGGPNDTLLHTHGDHDVEWGALPKGVTVRLRGDQHAALSAAVDAGDYVELEFDVDNHFIKGPLAQHNVVATLAGDPDSGRANQRVIIGGHLDSWDGASGAIDNATGVATAMEAARLISRACAATGQRPARSIQVMLWTGEEQGLLGSRAWVEQHPEALRDISAVLVHDGGTNYLSGIPVTPEMRAQMDAVFAPVLALERRRALVEGEAGEAMPFGVRTVESLIVEPSDSAPFIHADVPAFYWDQAGRSSYARYHHTQHDHFDAIIDRYQRRSALVVAIAAWGLANAEGMVERANAGPIPRRQLGVLLEDMVVTEVLADSVAGEAGLEVGARIVAVEGEAVTTVEALVAAVGVGEARKTLTVEGEGGSVELRVDWSQTEGERERARRREERARRFGGDGDRDE</sequence>
<organism evidence="23 24">
    <name type="scientific">Plesiocystis pacifica SIR-1</name>
    <dbReference type="NCBI Taxonomy" id="391625"/>
    <lineage>
        <taxon>Bacteria</taxon>
        <taxon>Pseudomonadati</taxon>
        <taxon>Myxococcota</taxon>
        <taxon>Polyangia</taxon>
        <taxon>Nannocystales</taxon>
        <taxon>Nannocystaceae</taxon>
        <taxon>Plesiocystis</taxon>
    </lineage>
</organism>
<evidence type="ECO:0000256" key="5">
    <source>
        <dbReference type="ARBA" id="ARBA00014116"/>
    </source>
</evidence>
<keyword evidence="10" id="KW-0732">Signal</keyword>
<evidence type="ECO:0000256" key="1">
    <source>
        <dbReference type="ARBA" id="ARBA00004240"/>
    </source>
</evidence>
<comment type="caution">
    <text evidence="23">The sequence shown here is derived from an EMBL/GenBank/DDBJ whole genome shotgun (WGS) entry which is preliminary data.</text>
</comment>
<dbReference type="GO" id="GO:0006508">
    <property type="term" value="P:proteolysis"/>
    <property type="evidence" value="ECO:0007669"/>
    <property type="project" value="UniProtKB-KW"/>
</dbReference>
<dbReference type="RefSeq" id="WP_006976834.1">
    <property type="nucleotide sequence ID" value="NZ_ABCS01000155.1"/>
</dbReference>
<dbReference type="OrthoDB" id="9769665at2"/>
<dbReference type="AlphaFoldDB" id="A6GJE8"/>
<gene>
    <name evidence="23" type="ORF">PPSIR1_03213</name>
</gene>
<keyword evidence="17" id="KW-0325">Glycoprotein</keyword>
<dbReference type="InterPro" id="IPR041489">
    <property type="entry name" value="PDZ_6"/>
</dbReference>
<evidence type="ECO:0000256" key="10">
    <source>
        <dbReference type="ARBA" id="ARBA00022729"/>
    </source>
</evidence>
<evidence type="ECO:0000256" key="13">
    <source>
        <dbReference type="ARBA" id="ARBA00022833"/>
    </source>
</evidence>
<keyword evidence="13" id="KW-0862">Zinc</keyword>
<evidence type="ECO:0000256" key="7">
    <source>
        <dbReference type="ARBA" id="ARBA00022645"/>
    </source>
</evidence>